<sequence length="2689" mass="311522">MEKEFSLKNSQLLTSVDFFLDHILEKNIREVVRLMPNCENIIYTTEEKKHFNHCKSLIVTTLMDFIVAIYKSQVTTLHSAIGVQFLPEHNLWNLVCQRIFDPLVVGFDHTDKYGDVLNFLNNLNNHSSQNIISCLQIGLRNYLNKFNLTNRLGSQMVPFKERQLFKGLIVLQETQLKEKLNIDMYRSGIIQNIKDELIIHRDGNIYGKDLHKSATELCHLKLKFALDNKGEFVNMCKLLYNDTLIINDHQKESEYGYYFFEMFKETLFKFIVENYAVFLSEMPQTDIKQSFFTYIFDTLRYLRHNYKQFSRDIVQMVVESSLKLWDNLVEYFNVSCKQTMLGIEFLAKLGVISHMPLSDLIQNTPSISLWVIGLFNYTNDGWTEEDSLNFISEIINILPIVIGHYDLHSIQLGNALQRIKDNYYNEDGGERNRILLSTTFKKLINSMRTSKSKLLLKHVAIIYATTSYINKDTNIDNGLKLFFRHNLNEEQLHSINLVYAMCLNTSTFTYFQRYLLAKDILSVLLQTCHYDVFETFFVTNISFFITSFTNKKDSTNPIDYVATKTILCVLMEVLFLRIDVNNFQNNSCHISKAAFPDIAPSEKKMLKTITGQILQIAKEANILNDTCKQFFRLYQCHAYNALISVISNTQTNLDFYNLLFNREDLWLKIVNTGHHYNFAIDFDTIPSLKKTLVNIRREMVDEKRKVDPEISSVKYMASHHLFNSTLSEDITKFDFTHSVLRSQPDEQHVKIENSTTSELEVVLESIEINRHECMASICGLLQHMTQNIDLLPIDTKEVIMPKWLKGIRNVLMSDVHNNVKIFLVKVIHNSQDIFKYYAKYLYVPIIKAVVDGVFGNCINFFVNDLVVMLTSWSSIALPTVEDVELTSGLLTFLMGNCDNDVRSIFKYNLELVRLIIETWKNCTEIPYDVVYEKLQLPENSQKLDVGVHLAATILANNIAPWRTTALKDFLMTLCKILKNKHRTVYQPCSEVLGMSLNFVSQDENCRLTFERFKEYLHKCLAKLSSDDDKFAYCIQGIALHYPPIADNYLCKLNSKLNQVAGNFKNIYLKIFLSRVDVMHTINELSSIDFQSLLLDENSETQLLTLQIIQKSISYLQPNLLLNILRHVSQFVCHTFVLCRTIMYDIFTVTYNTYKFEHDSVYIEITELSKDILLQGLVDKELVVQEKLLQFWSDKDHLPIEIDKMFVHLLSTMYKASMEEHYICYSSYLLLTSIMSTEEYSEKLFEHALHDCDFQDYVMNSNWRRQHASMAPLFASSLHSQETSADTMNYDVLRSTVSTLEFQPTQAPNKNDIYSTRPSSSLLFTLKDEETTKPVFKDPNVVLSKRNIISRRFTKDKSKISRHFAYLEVKKSAKQEELRQERIKRSEKNVQLCRKYRIGEYPDIEIPLSSVINPLQILVFCDASLARQFFTSLFTSLVTKMKKDNVKDDEFTQSIHSSINNIFNNSTQFATNTIGAFLDIALSYTDTIRLHPNIVTTVSEESGLLSIGSLLLEEYLSSDLDEIVPPAKKSRGVESHQTNHWVKLAKLYKEMNEWDVVSSIFLEKMNCSETVLNAIEAESIGHWRAAQEFYAKVIHEDTSEHRRDFYYESYFKTFAALGEWDKLSDVIAHNVCKNESDDTWKCLWDNDWNQQKLLPWFITSELRNTLSGLNQNIFSSINDCLKDPEKSMYLKSNFGEELAMLCLLQNDVDTAKYYLNDTITNWLENWSHINHLFVNLRANTIFNLKGAIDIYLFTHFIGNMNINNFHSLNDELLKSWDSVVSDPLDSLLLSETVTVYRNQFISVLEQKLMTFADEDEIKQDLYHLKKCKCNIHVNLIEHALTQENYYVARKYIKLIPKLNLFKFVEKSQWSLALSKILFHLSKTIENENEKLSYLLRSWTELGTSDNDLTVDDNALCCMVKRNQHIYDITQQIYGLTHTNRALFNSKQDELSVLMGNTVLTSSEKVWQFGMETLQNSLDYCESEIKKMMDNNDLKVYTHMANAYLKLAYCTQNKEECAEAFITSTLRAMKLGSTEGKQLFPCLLNKDLAQFKTVFQTETAQIPTWMFVNWIPQLLANLDTSSIFAISDIVLQIAKMYPQAIMYAYRLSKEKYKFETNVIGSFGQKIIKTLDDLLLSTPIVDIFLKAFAFVTSPTNMLIYYIKKLLASTSEEQFKDRFQKLLNEVYPKNINYKDPKSLQGAMFKKITPYESKLKDAVKGKFNSKAVRDKLSSIMNELDTLKYNRSTRLNDYSPWLAYFQGTELRENLEIPGQYLGDKRPLIQYHTKITGFHPSVLVLTSLRRPIRITILGNDAKEYNYLVKFGEDLRQDQRIEQIFNLMNNILSHNITCNQRQMHIETYQVIPLNSALGIIQWLNNTKELKDFISEALVNQAEVKSYNNLAESYNNWIMKAVPKSIKNASVPQCYGRACMTYSRINTIAKYKELVNGVPPDVLRRTFKIISINSEHFFALRHKFTVSYAILCTAQWLLGIGDRHLSNTMIALQTGEAIGVDFGCAFGVGTQILRIPELIPFRLTPHIVNLFQPFNEHGLFQETMIHCMRAFRKSSDILLSTMNVFVMEPSIDWLEFAHRSEQTSGHEITQGWYPKQKMEHAQSKLDGVNPATITIDELKGGHSDNPSFLAAYTAAVEGVPSENFRATKKGKLSEEDQVKCLLDQATDQNLLGRMYYGWNAWV</sequence>
<organism evidence="15 16">
    <name type="scientific">Pyrocoelia pectoralis</name>
    <dbReference type="NCBI Taxonomy" id="417401"/>
    <lineage>
        <taxon>Eukaryota</taxon>
        <taxon>Metazoa</taxon>
        <taxon>Ecdysozoa</taxon>
        <taxon>Arthropoda</taxon>
        <taxon>Hexapoda</taxon>
        <taxon>Insecta</taxon>
        <taxon>Pterygota</taxon>
        <taxon>Neoptera</taxon>
        <taxon>Endopterygota</taxon>
        <taxon>Coleoptera</taxon>
        <taxon>Polyphaga</taxon>
        <taxon>Elateriformia</taxon>
        <taxon>Elateroidea</taxon>
        <taxon>Lampyridae</taxon>
        <taxon>Lampyrinae</taxon>
        <taxon>Pyrocoelia</taxon>
    </lineage>
</organism>
<dbReference type="InterPro" id="IPR000403">
    <property type="entry name" value="PI3/4_kinase_cat_dom"/>
</dbReference>
<dbReference type="PROSITE" id="PS51189">
    <property type="entry name" value="FAT"/>
    <property type="match status" value="1"/>
</dbReference>
<dbReference type="Proteomes" id="UP001329430">
    <property type="component" value="Chromosome 1"/>
</dbReference>
<dbReference type="InterPro" id="IPR003152">
    <property type="entry name" value="FATC_dom"/>
</dbReference>
<dbReference type="Pfam" id="PF00454">
    <property type="entry name" value="PI3_PI4_kinase"/>
    <property type="match status" value="1"/>
</dbReference>
<evidence type="ECO:0000256" key="11">
    <source>
        <dbReference type="ARBA" id="ARBA00023242"/>
    </source>
</evidence>
<feature type="domain" description="FAT" evidence="13">
    <location>
        <begin position="1493"/>
        <end position="2109"/>
    </location>
</feature>
<dbReference type="Gene3D" id="1.10.1070.11">
    <property type="entry name" value="Phosphatidylinositol 3-/4-kinase, catalytic domain"/>
    <property type="match status" value="1"/>
</dbReference>
<dbReference type="EMBL" id="JAVRBK010000001">
    <property type="protein sequence ID" value="KAK5649276.1"/>
    <property type="molecule type" value="Genomic_DNA"/>
</dbReference>
<dbReference type="PROSITE" id="PS00915">
    <property type="entry name" value="PI3_4_KINASE_1"/>
    <property type="match status" value="1"/>
</dbReference>
<dbReference type="EC" id="2.7.11.1" evidence="3"/>
<dbReference type="PROSITE" id="PS50290">
    <property type="entry name" value="PI3_4_KINASE_3"/>
    <property type="match status" value="1"/>
</dbReference>
<dbReference type="InterPro" id="IPR012582">
    <property type="entry name" value="DNAPKcs_CC3"/>
</dbReference>
<evidence type="ECO:0000259" key="13">
    <source>
        <dbReference type="PROSITE" id="PS51189"/>
    </source>
</evidence>
<evidence type="ECO:0000259" key="12">
    <source>
        <dbReference type="PROSITE" id="PS50290"/>
    </source>
</evidence>
<dbReference type="InterPro" id="IPR036940">
    <property type="entry name" value="PI3/4_kinase_cat_sf"/>
</dbReference>
<proteinExistence type="inferred from homology"/>
<comment type="similarity">
    <text evidence="2">Belongs to the PI3/PI4-kinase family.</text>
</comment>
<dbReference type="SMART" id="SM00146">
    <property type="entry name" value="PI3Kc"/>
    <property type="match status" value="1"/>
</dbReference>
<dbReference type="GO" id="GO:0000723">
    <property type="term" value="P:telomere maintenance"/>
    <property type="evidence" value="ECO:0007669"/>
    <property type="project" value="TreeGrafter"/>
</dbReference>
<keyword evidence="7" id="KW-0227">DNA damage</keyword>
<keyword evidence="4" id="KW-0723">Serine/threonine-protein kinase</keyword>
<comment type="caution">
    <text evidence="15">The sequence shown here is derived from an EMBL/GenBank/DDBJ whole genome shotgun (WGS) entry which is preliminary data.</text>
</comment>
<dbReference type="Pfam" id="PF08163">
    <property type="entry name" value="DNAPKcs_CC3"/>
    <property type="match status" value="1"/>
</dbReference>
<comment type="subcellular location">
    <subcellularLocation>
        <location evidence="1">Nucleus</location>
    </subcellularLocation>
</comment>
<dbReference type="PANTHER" id="PTHR11139">
    <property type="entry name" value="ATAXIA TELANGIECTASIA MUTATED ATM -RELATED"/>
    <property type="match status" value="1"/>
</dbReference>
<dbReference type="InterPro" id="IPR045581">
    <property type="entry name" value="DNAPKcs_CC5"/>
</dbReference>
<keyword evidence="10" id="KW-0234">DNA repair</keyword>
<evidence type="ECO:0000259" key="14">
    <source>
        <dbReference type="PROSITE" id="PS51190"/>
    </source>
</evidence>
<keyword evidence="5" id="KW-0808">Transferase</keyword>
<gene>
    <name evidence="15" type="ORF">RI129_000305</name>
</gene>
<dbReference type="GO" id="GO:0005634">
    <property type="term" value="C:nucleus"/>
    <property type="evidence" value="ECO:0007669"/>
    <property type="project" value="UniProtKB-SubCell"/>
</dbReference>
<dbReference type="SMART" id="SM01343">
    <property type="entry name" value="FATC"/>
    <property type="match status" value="1"/>
</dbReference>
<evidence type="ECO:0000313" key="16">
    <source>
        <dbReference type="Proteomes" id="UP001329430"/>
    </source>
</evidence>
<evidence type="ECO:0000256" key="6">
    <source>
        <dbReference type="ARBA" id="ARBA00022741"/>
    </source>
</evidence>
<feature type="domain" description="FATC" evidence="14">
    <location>
        <begin position="2657"/>
        <end position="2689"/>
    </location>
</feature>
<dbReference type="Pfam" id="PF19704">
    <property type="entry name" value="DNAPKcs_CC5"/>
    <property type="match status" value="2"/>
</dbReference>
<keyword evidence="16" id="KW-1185">Reference proteome</keyword>
<dbReference type="InterPro" id="IPR014009">
    <property type="entry name" value="PIK_FAT"/>
</dbReference>
<evidence type="ECO:0000256" key="3">
    <source>
        <dbReference type="ARBA" id="ARBA00012513"/>
    </source>
</evidence>
<dbReference type="SUPFAM" id="SSF56112">
    <property type="entry name" value="Protein kinase-like (PK-like)"/>
    <property type="match status" value="1"/>
</dbReference>
<dbReference type="InterPro" id="IPR018936">
    <property type="entry name" value="PI3/4_kinase_CS"/>
</dbReference>
<evidence type="ECO:0000256" key="8">
    <source>
        <dbReference type="ARBA" id="ARBA00022777"/>
    </source>
</evidence>
<keyword evidence="9" id="KW-0067">ATP-binding</keyword>
<dbReference type="InterPro" id="IPR011009">
    <property type="entry name" value="Kinase-like_dom_sf"/>
</dbReference>
<dbReference type="PANTHER" id="PTHR11139:SF68">
    <property type="entry name" value="DNA-DEPENDENT PROTEIN KINASE CATALYTIC SUBUNIT"/>
    <property type="match status" value="1"/>
</dbReference>
<evidence type="ECO:0000256" key="9">
    <source>
        <dbReference type="ARBA" id="ARBA00022840"/>
    </source>
</evidence>
<evidence type="ECO:0000256" key="2">
    <source>
        <dbReference type="ARBA" id="ARBA00011031"/>
    </source>
</evidence>
<dbReference type="GO" id="GO:0004677">
    <property type="term" value="F:DNA-dependent protein kinase activity"/>
    <property type="evidence" value="ECO:0007669"/>
    <property type="project" value="InterPro"/>
</dbReference>
<keyword evidence="8" id="KW-0418">Kinase</keyword>
<dbReference type="GO" id="GO:0005524">
    <property type="term" value="F:ATP binding"/>
    <property type="evidence" value="ECO:0007669"/>
    <property type="project" value="UniProtKB-KW"/>
</dbReference>
<feature type="domain" description="PI3K/PI4K catalytic" evidence="12">
    <location>
        <begin position="2287"/>
        <end position="2620"/>
    </location>
</feature>
<accession>A0AAN7VS06</accession>
<evidence type="ECO:0000256" key="4">
    <source>
        <dbReference type="ARBA" id="ARBA00022527"/>
    </source>
</evidence>
<keyword evidence="6" id="KW-0547">Nucleotide-binding</keyword>
<dbReference type="Pfam" id="PF02260">
    <property type="entry name" value="FATC"/>
    <property type="match status" value="1"/>
</dbReference>
<dbReference type="SMART" id="SM01344">
    <property type="entry name" value="NUC194"/>
    <property type="match status" value="1"/>
</dbReference>
<protein>
    <recommendedName>
        <fullName evidence="3">non-specific serine/threonine protein kinase</fullName>
        <ecNumber evidence="3">2.7.11.1</ecNumber>
    </recommendedName>
</protein>
<dbReference type="Gene3D" id="3.30.1010.10">
    <property type="entry name" value="Phosphatidylinositol 3-kinase Catalytic Subunit, Chain A, domain 4"/>
    <property type="match status" value="1"/>
</dbReference>
<name>A0AAN7VS06_9COLE</name>
<evidence type="ECO:0000256" key="10">
    <source>
        <dbReference type="ARBA" id="ARBA00023204"/>
    </source>
</evidence>
<dbReference type="InterPro" id="IPR050517">
    <property type="entry name" value="DDR_Repair_Kinase"/>
</dbReference>
<dbReference type="InterPro" id="IPR037706">
    <property type="entry name" value="DNA-PK_dom"/>
</dbReference>
<evidence type="ECO:0000256" key="5">
    <source>
        <dbReference type="ARBA" id="ARBA00022679"/>
    </source>
</evidence>
<keyword evidence="11" id="KW-0539">Nucleus</keyword>
<dbReference type="GO" id="GO:0006303">
    <property type="term" value="P:double-strand break repair via nonhomologous end joining"/>
    <property type="evidence" value="ECO:0007669"/>
    <property type="project" value="InterPro"/>
</dbReference>
<evidence type="ECO:0000313" key="15">
    <source>
        <dbReference type="EMBL" id="KAK5649276.1"/>
    </source>
</evidence>
<dbReference type="PROSITE" id="PS51190">
    <property type="entry name" value="FATC"/>
    <property type="match status" value="1"/>
</dbReference>
<reference evidence="15 16" key="1">
    <citation type="journal article" date="2024" name="Insects">
        <title>An Improved Chromosome-Level Genome Assembly of the Firefly Pyrocoelia pectoralis.</title>
        <authorList>
            <person name="Fu X."/>
            <person name="Meyer-Rochow V.B."/>
            <person name="Ballantyne L."/>
            <person name="Zhu X."/>
        </authorList>
    </citation>
    <scope>NUCLEOTIDE SEQUENCE [LARGE SCALE GENOMIC DNA]</scope>
    <source>
        <strain evidence="15">XCY_ONT2</strain>
    </source>
</reference>
<dbReference type="CDD" id="cd05172">
    <property type="entry name" value="PIKKc_DNA-PK"/>
    <property type="match status" value="1"/>
</dbReference>
<dbReference type="GO" id="GO:0008630">
    <property type="term" value="P:intrinsic apoptotic signaling pathway in response to DNA damage"/>
    <property type="evidence" value="ECO:0007669"/>
    <property type="project" value="TreeGrafter"/>
</dbReference>
<evidence type="ECO:0000256" key="1">
    <source>
        <dbReference type="ARBA" id="ARBA00004123"/>
    </source>
</evidence>
<evidence type="ECO:0000256" key="7">
    <source>
        <dbReference type="ARBA" id="ARBA00022763"/>
    </source>
</evidence>